<evidence type="ECO:0000256" key="1">
    <source>
        <dbReference type="SAM" id="MobiDB-lite"/>
    </source>
</evidence>
<proteinExistence type="predicted"/>
<sequence length="645" mass="71601">MNDDDSPSHSPQVLRNNADNFKELTVGYHVGDKWFPMDKPIRCSYKVKLVKFFSSPGAGGETVYPEGNSGDDLDPDLDPDLDLDPDPDLDLDPSFSCHSSLFAEAKGGDPASIQLARVTVTDERGNTSSQIPCNGGAALALPVESRGVTIRQLRAVWANVQRRCTDEKWTNRQGVLLKPEQVNLYDVNKYVIKPFTNTSQRSFVESLPSTSGPQPPRWFISHWWGEPVKDFLSCLEQHTRDFLWNKDDVQDAGGGGMTIDTPYWVCAYANNQWHLTDDITRDPSKSGFTKALIAANGRTVSILDKEGTVFTRVWCVYELYLALLVERKLGFPRVWAAYTAHKHLSKVGSGYNDEALEAVGIVHGVRGAPCDLNSRVTALREAYFPMGLVFQSLDIKVETATASIEDDRRHILNSIVGKAEKDLDDAPESMHEKYDSLNNLIHSTFATSQGALQAARREGSGTWQNVLIAMSKATDIEKISFDFGYGWDNILAAEAMELISHLPTALQRLHLAEANFGPHFVHALADWIDKANDLEIILISSSCINGDDDDSNSNTISNSNPNPNLARERILKPRLFTMLASLVLAPVRNRASRVARRRLAKAVASKDSIKKVKVCDTDYFLGSEKRILGKNVVFEPLQWVGDDSC</sequence>
<feature type="region of interest" description="Disordered" evidence="1">
    <location>
        <begin position="60"/>
        <end position="87"/>
    </location>
</feature>
<dbReference type="EMBL" id="HBIO01019505">
    <property type="protein sequence ID" value="CAE0470172.1"/>
    <property type="molecule type" value="Transcribed_RNA"/>
</dbReference>
<evidence type="ECO:0000313" key="2">
    <source>
        <dbReference type="EMBL" id="CAE0470172.1"/>
    </source>
</evidence>
<name>A0A7S3Q9C0_9STRA</name>
<protein>
    <submittedName>
        <fullName evidence="2">Uncharacterized protein</fullName>
    </submittedName>
</protein>
<accession>A0A7S3Q9C0</accession>
<dbReference type="AlphaFoldDB" id="A0A7S3Q9C0"/>
<gene>
    <name evidence="2" type="ORF">CDEB00056_LOCUS15025</name>
</gene>
<organism evidence="2">
    <name type="scientific">Chaetoceros debilis</name>
    <dbReference type="NCBI Taxonomy" id="122233"/>
    <lineage>
        <taxon>Eukaryota</taxon>
        <taxon>Sar</taxon>
        <taxon>Stramenopiles</taxon>
        <taxon>Ochrophyta</taxon>
        <taxon>Bacillariophyta</taxon>
        <taxon>Coscinodiscophyceae</taxon>
        <taxon>Chaetocerotophycidae</taxon>
        <taxon>Chaetocerotales</taxon>
        <taxon>Chaetocerotaceae</taxon>
        <taxon>Chaetoceros</taxon>
    </lineage>
</organism>
<feature type="compositionally biased region" description="Acidic residues" evidence="1">
    <location>
        <begin position="69"/>
        <end position="87"/>
    </location>
</feature>
<reference evidence="2" key="1">
    <citation type="submission" date="2021-01" db="EMBL/GenBank/DDBJ databases">
        <authorList>
            <person name="Corre E."/>
            <person name="Pelletier E."/>
            <person name="Niang G."/>
            <person name="Scheremetjew M."/>
            <person name="Finn R."/>
            <person name="Kale V."/>
            <person name="Holt S."/>
            <person name="Cochrane G."/>
            <person name="Meng A."/>
            <person name="Brown T."/>
            <person name="Cohen L."/>
        </authorList>
    </citation>
    <scope>NUCLEOTIDE SEQUENCE</scope>
    <source>
        <strain evidence="2">MM31A-1</strain>
    </source>
</reference>